<accession>A0A6G8IEZ4</accession>
<proteinExistence type="predicted"/>
<protein>
    <submittedName>
        <fullName evidence="1">Uncharacterized protein</fullName>
    </submittedName>
</protein>
<dbReference type="AlphaFoldDB" id="A0A6G8IEZ4"/>
<keyword evidence="2" id="KW-1185">Reference proteome</keyword>
<sequence length="120" mass="13084">MSNLPPGVSYYSPSAPWNAPDTTMAEVIAREQVTGANADLTCETFSEWVATFESDLTPTLHKPTLIYGAVSNPELLKVILSNKSDELVLAAVKELRARYLADGYTQKVIEGLVSEYMEAA</sequence>
<evidence type="ECO:0000313" key="2">
    <source>
        <dbReference type="Proteomes" id="UP000503162"/>
    </source>
</evidence>
<organism evidence="1 2">
    <name type="scientific">Hydrogenophaga crocea</name>
    <dbReference type="NCBI Taxonomy" id="2716225"/>
    <lineage>
        <taxon>Bacteria</taxon>
        <taxon>Pseudomonadati</taxon>
        <taxon>Pseudomonadota</taxon>
        <taxon>Betaproteobacteria</taxon>
        <taxon>Burkholderiales</taxon>
        <taxon>Comamonadaceae</taxon>
        <taxon>Hydrogenophaga</taxon>
    </lineage>
</organism>
<dbReference type="KEGG" id="hcz:G9Q37_05310"/>
<gene>
    <name evidence="1" type="ORF">G9Q37_05310</name>
</gene>
<name>A0A6G8IEZ4_9BURK</name>
<dbReference type="RefSeq" id="WP_166225585.1">
    <property type="nucleotide sequence ID" value="NZ_CP049989.1"/>
</dbReference>
<reference evidence="1 2" key="1">
    <citation type="submission" date="2020-03" db="EMBL/GenBank/DDBJ databases">
        <title>Hydrogenophaga sp. nov. isolated from cyanobacterial mat.</title>
        <authorList>
            <person name="Thorat V."/>
            <person name="Kirdat K."/>
            <person name="Tiwarekar B."/>
            <person name="Costa E.D."/>
            <person name="Yadav A."/>
        </authorList>
    </citation>
    <scope>NUCLEOTIDE SEQUENCE [LARGE SCALE GENOMIC DNA]</scope>
    <source>
        <strain evidence="1 2">BA0156</strain>
    </source>
</reference>
<dbReference type="Proteomes" id="UP000503162">
    <property type="component" value="Chromosome"/>
</dbReference>
<evidence type="ECO:0000313" key="1">
    <source>
        <dbReference type="EMBL" id="QIM51596.1"/>
    </source>
</evidence>
<dbReference type="EMBL" id="CP049989">
    <property type="protein sequence ID" value="QIM51596.1"/>
    <property type="molecule type" value="Genomic_DNA"/>
</dbReference>